<gene>
    <name evidence="2" type="ORF">P8C59_004309</name>
</gene>
<evidence type="ECO:0000313" key="3">
    <source>
        <dbReference type="Proteomes" id="UP001217918"/>
    </source>
</evidence>
<accession>A0AAD9I3B3</accession>
<organism evidence="2 3">
    <name type="scientific">Phyllachora maydis</name>
    <dbReference type="NCBI Taxonomy" id="1825666"/>
    <lineage>
        <taxon>Eukaryota</taxon>
        <taxon>Fungi</taxon>
        <taxon>Dikarya</taxon>
        <taxon>Ascomycota</taxon>
        <taxon>Pezizomycotina</taxon>
        <taxon>Sordariomycetes</taxon>
        <taxon>Sordariomycetidae</taxon>
        <taxon>Phyllachorales</taxon>
        <taxon>Phyllachoraceae</taxon>
        <taxon>Phyllachora</taxon>
    </lineage>
</organism>
<reference evidence="2" key="1">
    <citation type="journal article" date="2023" name="Mol. Plant Microbe Interact.">
        <title>Elucidating the Obligate Nature and Biological Capacity of an Invasive Fungal Corn Pathogen.</title>
        <authorList>
            <person name="MacCready J.S."/>
            <person name="Roggenkamp E.M."/>
            <person name="Gdanetz K."/>
            <person name="Chilvers M.I."/>
        </authorList>
    </citation>
    <scope>NUCLEOTIDE SEQUENCE</scope>
    <source>
        <strain evidence="2">PM02</strain>
    </source>
</reference>
<name>A0AAD9I3B3_9PEZI</name>
<sequence length="176" mass="19155">MYIYIACLPCRCCYCDLSFANLLIANIDFFSNLDNLVYTILAPILAKPAKITLAAYTIVGRAAAAKHYKKCKEAVANAQAYKLAKKEDLQRSKRTASSNAGRYTIDSGLIANKDNNNAYNRVYMPPAKVEKKEEGSSGNDNSVNSGTSDSTDKGKGSGAYKHSKGALRCKDTPLHK</sequence>
<keyword evidence="3" id="KW-1185">Reference proteome</keyword>
<dbReference type="AlphaFoldDB" id="A0AAD9I3B3"/>
<feature type="region of interest" description="Disordered" evidence="1">
    <location>
        <begin position="126"/>
        <end position="176"/>
    </location>
</feature>
<dbReference type="Proteomes" id="UP001217918">
    <property type="component" value="Unassembled WGS sequence"/>
</dbReference>
<dbReference type="EMBL" id="JAQQPM010000003">
    <property type="protein sequence ID" value="KAK2069755.1"/>
    <property type="molecule type" value="Genomic_DNA"/>
</dbReference>
<feature type="compositionally biased region" description="Low complexity" evidence="1">
    <location>
        <begin position="136"/>
        <end position="149"/>
    </location>
</feature>
<evidence type="ECO:0000256" key="1">
    <source>
        <dbReference type="SAM" id="MobiDB-lite"/>
    </source>
</evidence>
<proteinExistence type="predicted"/>
<protein>
    <submittedName>
        <fullName evidence="2">Uncharacterized protein</fullName>
    </submittedName>
</protein>
<evidence type="ECO:0000313" key="2">
    <source>
        <dbReference type="EMBL" id="KAK2069755.1"/>
    </source>
</evidence>
<comment type="caution">
    <text evidence="2">The sequence shown here is derived from an EMBL/GenBank/DDBJ whole genome shotgun (WGS) entry which is preliminary data.</text>
</comment>